<dbReference type="Proteomes" id="UP001189429">
    <property type="component" value="Unassembled WGS sequence"/>
</dbReference>
<accession>A0ABN9V3U4</accession>
<evidence type="ECO:0000313" key="3">
    <source>
        <dbReference type="Proteomes" id="UP001189429"/>
    </source>
</evidence>
<feature type="non-terminal residue" evidence="2">
    <location>
        <position position="108"/>
    </location>
</feature>
<dbReference type="EMBL" id="CAUYUJ010016543">
    <property type="protein sequence ID" value="CAK0866515.1"/>
    <property type="molecule type" value="Genomic_DNA"/>
</dbReference>
<keyword evidence="3" id="KW-1185">Reference proteome</keyword>
<protein>
    <submittedName>
        <fullName evidence="2">Uncharacterized protein</fullName>
    </submittedName>
</protein>
<organism evidence="2 3">
    <name type="scientific">Prorocentrum cordatum</name>
    <dbReference type="NCBI Taxonomy" id="2364126"/>
    <lineage>
        <taxon>Eukaryota</taxon>
        <taxon>Sar</taxon>
        <taxon>Alveolata</taxon>
        <taxon>Dinophyceae</taxon>
        <taxon>Prorocentrales</taxon>
        <taxon>Prorocentraceae</taxon>
        <taxon>Prorocentrum</taxon>
    </lineage>
</organism>
<evidence type="ECO:0000256" key="1">
    <source>
        <dbReference type="SAM" id="MobiDB-lite"/>
    </source>
</evidence>
<evidence type="ECO:0000313" key="2">
    <source>
        <dbReference type="EMBL" id="CAK0866515.1"/>
    </source>
</evidence>
<comment type="caution">
    <text evidence="2">The sequence shown here is derived from an EMBL/GenBank/DDBJ whole genome shotgun (WGS) entry which is preliminary data.</text>
</comment>
<proteinExistence type="predicted"/>
<reference evidence="2" key="1">
    <citation type="submission" date="2023-10" db="EMBL/GenBank/DDBJ databases">
        <authorList>
            <person name="Chen Y."/>
            <person name="Shah S."/>
            <person name="Dougan E. K."/>
            <person name="Thang M."/>
            <person name="Chan C."/>
        </authorList>
    </citation>
    <scope>NUCLEOTIDE SEQUENCE [LARGE SCALE GENOMIC DNA]</scope>
</reference>
<gene>
    <name evidence="2" type="ORF">PCOR1329_LOCUS53676</name>
</gene>
<name>A0ABN9V3U4_9DINO</name>
<feature type="region of interest" description="Disordered" evidence="1">
    <location>
        <begin position="84"/>
        <end position="108"/>
    </location>
</feature>
<feature type="non-terminal residue" evidence="2">
    <location>
        <position position="1"/>
    </location>
</feature>
<sequence>EFPISADALRRAFLGHLNLPDCDFDYVPGITGNALPGLRKLARESMFIPDRKRDAEMLLSGKMDGFGQLFKYAKELRDQLTTLQKRQPMAPPPAPATQAPSQDLVLEE</sequence>